<reference evidence="7 8" key="1">
    <citation type="submission" date="2023-01" db="EMBL/GenBank/DDBJ databases">
        <title>Analysis of 21 Apiospora genomes using comparative genomics revels a genus with tremendous synthesis potential of carbohydrate active enzymes and secondary metabolites.</title>
        <authorList>
            <person name="Sorensen T."/>
        </authorList>
    </citation>
    <scope>NUCLEOTIDE SEQUENCE [LARGE SCALE GENOMIC DNA]</scope>
    <source>
        <strain evidence="7 8">CBS 114990</strain>
    </source>
</reference>
<dbReference type="PROSITE" id="PS51387">
    <property type="entry name" value="FAD_PCMH"/>
    <property type="match status" value="1"/>
</dbReference>
<dbReference type="InterPro" id="IPR016166">
    <property type="entry name" value="FAD-bd_PCMH"/>
</dbReference>
<feature type="region of interest" description="Disordered" evidence="5">
    <location>
        <begin position="206"/>
        <end position="226"/>
    </location>
</feature>
<evidence type="ECO:0000256" key="3">
    <source>
        <dbReference type="ARBA" id="ARBA00022827"/>
    </source>
</evidence>
<evidence type="ECO:0000313" key="7">
    <source>
        <dbReference type="EMBL" id="KAK8090399.1"/>
    </source>
</evidence>
<proteinExistence type="inferred from homology"/>
<evidence type="ECO:0000256" key="5">
    <source>
        <dbReference type="SAM" id="MobiDB-lite"/>
    </source>
</evidence>
<evidence type="ECO:0000256" key="1">
    <source>
        <dbReference type="ARBA" id="ARBA00005466"/>
    </source>
</evidence>
<dbReference type="InterPro" id="IPR036318">
    <property type="entry name" value="FAD-bd_PCMH-like_sf"/>
</dbReference>
<evidence type="ECO:0000256" key="2">
    <source>
        <dbReference type="ARBA" id="ARBA00022630"/>
    </source>
</evidence>
<keyword evidence="8" id="KW-1185">Reference proteome</keyword>
<feature type="domain" description="FAD-binding PCMH-type" evidence="6">
    <location>
        <begin position="43"/>
        <end position="211"/>
    </location>
</feature>
<dbReference type="PANTHER" id="PTHR42973">
    <property type="entry name" value="BINDING OXIDOREDUCTASE, PUTATIVE (AFU_ORTHOLOGUE AFUA_1G17690)-RELATED"/>
    <property type="match status" value="1"/>
</dbReference>
<sequence length="474" mass="51511">MSLRVASESVVSELERGGLEEILSPADSARYSKRVSSYFSLTAQKKPFCFVHPKTTEQVSQILQALVANPDARFAIRSGGHVMWGASNIDDGICIDLGLQMNRTSIDKENRTVSIQPGARWRDVYKALEPHGLAVAGGRSGGVGVAGMLTGGGISWYIPRVGFCGDQLVNAEVVLADGRVVHANADENADLFRALKGAGGGTSASSRASTCARCPTTGSGRATPERSADHVAAMRRFTDDSERFPDSSYIVLWNYEPSRFEDVVITTFLANTKGVENPAELKQVCDIPPMARDLRQTSLHDFAVSMDQPMGMHNYWHTTTFLKDERIISKAVSLHAAAVSKIQAASQTGRFSSLCLFQSLPHYYGRLGAERGGGNVMGLDRALRGAQRRHAADEDGTVRGVGLAAAREFWEGVEAFAREVGGFVDWTYLNYADRAQEPLRTLRDPGEVRRTAVKYDPTGVFQTRAPGGFKISDV</sequence>
<dbReference type="RefSeq" id="XP_066673293.1">
    <property type="nucleotide sequence ID" value="XM_066809675.1"/>
</dbReference>
<comment type="caution">
    <text evidence="7">The sequence shown here is derived from an EMBL/GenBank/DDBJ whole genome shotgun (WGS) entry which is preliminary data.</text>
</comment>
<comment type="similarity">
    <text evidence="1">Belongs to the oxygen-dependent FAD-linked oxidoreductase family.</text>
</comment>
<dbReference type="SUPFAM" id="SSF56176">
    <property type="entry name" value="FAD-binding/transporter-associated domain-like"/>
    <property type="match status" value="1"/>
</dbReference>
<dbReference type="InterPro" id="IPR016169">
    <property type="entry name" value="FAD-bd_PCMH_sub2"/>
</dbReference>
<name>A0ABR1X4S4_9PEZI</name>
<gene>
    <name evidence="7" type="ORF">PG997_005360</name>
</gene>
<organism evidence="7 8">
    <name type="scientific">Apiospora hydei</name>
    <dbReference type="NCBI Taxonomy" id="1337664"/>
    <lineage>
        <taxon>Eukaryota</taxon>
        <taxon>Fungi</taxon>
        <taxon>Dikarya</taxon>
        <taxon>Ascomycota</taxon>
        <taxon>Pezizomycotina</taxon>
        <taxon>Sordariomycetes</taxon>
        <taxon>Xylariomycetidae</taxon>
        <taxon>Amphisphaeriales</taxon>
        <taxon>Apiosporaceae</taxon>
        <taxon>Apiospora</taxon>
    </lineage>
</organism>
<dbReference type="Pfam" id="PF01565">
    <property type="entry name" value="FAD_binding_4"/>
    <property type="match status" value="1"/>
</dbReference>
<accession>A0ABR1X4S4</accession>
<dbReference type="InterPro" id="IPR006094">
    <property type="entry name" value="Oxid_FAD_bind_N"/>
</dbReference>
<keyword evidence="3" id="KW-0274">FAD</keyword>
<evidence type="ECO:0000259" key="6">
    <source>
        <dbReference type="PROSITE" id="PS51387"/>
    </source>
</evidence>
<evidence type="ECO:0000313" key="8">
    <source>
        <dbReference type="Proteomes" id="UP001433268"/>
    </source>
</evidence>
<dbReference type="PANTHER" id="PTHR42973:SF53">
    <property type="entry name" value="FAD-BINDING PCMH-TYPE DOMAIN-CONTAINING PROTEIN-RELATED"/>
    <property type="match status" value="1"/>
</dbReference>
<dbReference type="GeneID" id="92042735"/>
<dbReference type="InterPro" id="IPR050416">
    <property type="entry name" value="FAD-linked_Oxidoreductase"/>
</dbReference>
<dbReference type="EMBL" id="JAQQWN010000004">
    <property type="protein sequence ID" value="KAK8090399.1"/>
    <property type="molecule type" value="Genomic_DNA"/>
</dbReference>
<dbReference type="Proteomes" id="UP001433268">
    <property type="component" value="Unassembled WGS sequence"/>
</dbReference>
<dbReference type="Gene3D" id="3.30.465.10">
    <property type="match status" value="1"/>
</dbReference>
<keyword evidence="2" id="KW-0285">Flavoprotein</keyword>
<protein>
    <recommendedName>
        <fullName evidence="6">FAD-binding PCMH-type domain-containing protein</fullName>
    </recommendedName>
</protein>
<keyword evidence="4" id="KW-0560">Oxidoreductase</keyword>
<evidence type="ECO:0000256" key="4">
    <source>
        <dbReference type="ARBA" id="ARBA00023002"/>
    </source>
</evidence>